<feature type="domain" description="XdhC- CoxI" evidence="1">
    <location>
        <begin position="18"/>
        <end position="77"/>
    </location>
</feature>
<dbReference type="EMBL" id="LAZR01039093">
    <property type="protein sequence ID" value="KKL17861.1"/>
    <property type="molecule type" value="Genomic_DNA"/>
</dbReference>
<evidence type="ECO:0000313" key="3">
    <source>
        <dbReference type="EMBL" id="KKL17861.1"/>
    </source>
</evidence>
<comment type="caution">
    <text evidence="3">The sequence shown here is derived from an EMBL/GenBank/DDBJ whole genome shotgun (WGS) entry which is preliminary data.</text>
</comment>
<dbReference type="InterPro" id="IPR052698">
    <property type="entry name" value="MoCofactor_Util/Proc"/>
</dbReference>
<evidence type="ECO:0008006" key="4">
    <source>
        <dbReference type="Google" id="ProtNLM"/>
    </source>
</evidence>
<evidence type="ECO:0000259" key="2">
    <source>
        <dbReference type="Pfam" id="PF13478"/>
    </source>
</evidence>
<dbReference type="PANTHER" id="PTHR30388:SF6">
    <property type="entry name" value="XANTHINE DEHYDROGENASE SUBUNIT A-RELATED"/>
    <property type="match status" value="1"/>
</dbReference>
<evidence type="ECO:0000259" key="1">
    <source>
        <dbReference type="Pfam" id="PF02625"/>
    </source>
</evidence>
<dbReference type="InterPro" id="IPR027051">
    <property type="entry name" value="XdhC_Rossmann_dom"/>
</dbReference>
<accession>A0A0F9DJF9</accession>
<dbReference type="Pfam" id="PF02625">
    <property type="entry name" value="XdhC_CoxI"/>
    <property type="match status" value="1"/>
</dbReference>
<dbReference type="AlphaFoldDB" id="A0A0F9DJF9"/>
<organism evidence="3">
    <name type="scientific">marine sediment metagenome</name>
    <dbReference type="NCBI Taxonomy" id="412755"/>
    <lineage>
        <taxon>unclassified sequences</taxon>
        <taxon>metagenomes</taxon>
        <taxon>ecological metagenomes</taxon>
    </lineage>
</organism>
<feature type="domain" description="XdhC Rossmann" evidence="2">
    <location>
        <begin position="115"/>
        <end position="163"/>
    </location>
</feature>
<dbReference type="Gene3D" id="3.40.50.720">
    <property type="entry name" value="NAD(P)-binding Rossmann-like Domain"/>
    <property type="match status" value="1"/>
</dbReference>
<dbReference type="PANTHER" id="PTHR30388">
    <property type="entry name" value="ALDEHYDE OXIDOREDUCTASE MOLYBDENUM COFACTOR ASSEMBLY PROTEIN"/>
    <property type="match status" value="1"/>
</dbReference>
<protein>
    <recommendedName>
        <fullName evidence="4">XdhC- CoxI domain-containing protein</fullName>
    </recommendedName>
</protein>
<gene>
    <name evidence="3" type="ORF">LCGC14_2481310</name>
</gene>
<sequence>MVSADVAARILAEVMAAQSAGPAVVLATVIQAPAESSVAVGAKLLLRQDGSSVGSLGGGPLEAAVLADGGDAFRRHGVQSLLYSPDGARLSRREAESGAGGYQVMLEVHEPPATLVIVGGGHIGKALSTIGDLCGFSVVVVDDRPEYANQERFPEADRVICGDFAEVLRELPIDANSYL</sequence>
<proteinExistence type="predicted"/>
<dbReference type="Pfam" id="PF13478">
    <property type="entry name" value="XdhC_C"/>
    <property type="match status" value="1"/>
</dbReference>
<dbReference type="InterPro" id="IPR003777">
    <property type="entry name" value="XdhC_CoxI"/>
</dbReference>
<feature type="non-terminal residue" evidence="3">
    <location>
        <position position="179"/>
    </location>
</feature>
<reference evidence="3" key="1">
    <citation type="journal article" date="2015" name="Nature">
        <title>Complex archaea that bridge the gap between prokaryotes and eukaryotes.</title>
        <authorList>
            <person name="Spang A."/>
            <person name="Saw J.H."/>
            <person name="Jorgensen S.L."/>
            <person name="Zaremba-Niedzwiedzka K."/>
            <person name="Martijn J."/>
            <person name="Lind A.E."/>
            <person name="van Eijk R."/>
            <person name="Schleper C."/>
            <person name="Guy L."/>
            <person name="Ettema T.J."/>
        </authorList>
    </citation>
    <scope>NUCLEOTIDE SEQUENCE</scope>
</reference>
<name>A0A0F9DJF9_9ZZZZ</name>